<evidence type="ECO:0000256" key="3">
    <source>
        <dbReference type="SAM" id="SignalP"/>
    </source>
</evidence>
<dbReference type="PANTHER" id="PTHR35841">
    <property type="entry name" value="PHOSPHONATES-BINDING PERIPLASMIC PROTEIN"/>
    <property type="match status" value="1"/>
</dbReference>
<evidence type="ECO:0000313" key="4">
    <source>
        <dbReference type="EMBL" id="WCR09126.1"/>
    </source>
</evidence>
<comment type="similarity">
    <text evidence="1">Belongs to the phosphate/phosphite/phosphonate binding protein family.</text>
</comment>
<dbReference type="InterPro" id="IPR030836">
    <property type="entry name" value="ABC_peri_PhnD-like"/>
</dbReference>
<feature type="signal peptide" evidence="3">
    <location>
        <begin position="1"/>
        <end position="21"/>
    </location>
</feature>
<evidence type="ECO:0000313" key="5">
    <source>
        <dbReference type="Proteomes" id="UP001219349"/>
    </source>
</evidence>
<dbReference type="Proteomes" id="UP001219349">
    <property type="component" value="Chromosome"/>
</dbReference>
<reference evidence="4 5" key="1">
    <citation type="submission" date="2021-01" db="EMBL/GenBank/DDBJ databases">
        <title>Biogeographic distribution of Paracoccus.</title>
        <authorList>
            <person name="Hollensteiner J."/>
            <person name="Leineberger J."/>
            <person name="Brinkhoff T."/>
            <person name="Daniel R."/>
        </authorList>
    </citation>
    <scope>NUCLEOTIDE SEQUENCE [LARGE SCALE GENOMIC DNA]</scope>
    <source>
        <strain evidence="4 5">KCTC 22803</strain>
    </source>
</reference>
<proteinExistence type="inferred from homology"/>
<feature type="chain" id="PRO_5045819149" evidence="3">
    <location>
        <begin position="22"/>
        <end position="296"/>
    </location>
</feature>
<dbReference type="Pfam" id="PF12974">
    <property type="entry name" value="Phosphonate-bd"/>
    <property type="match status" value="1"/>
</dbReference>
<sequence length="296" mass="32203">MAKFTRHTCAALALTGLAAFAADDAMAQNSDIPTLYFSAIPDDDATKLTERFSGVADYLEEKLGVPVEYIPVKDYAASVVAFRNDQIQLGWFGGLTGVQARLAVPGSQAIAQGDEDTSFVSYFIAHDSTGLEESDEFPMSAKGLSFTFGAQTSTSGRLFPDFYIRKETGEAPEDFFAKVGFSGDHAQTLRLVSTGAYQLGALNYTVYDDAVAQGLPEVETTRIIWKTPPYPDYNWTIRGDVDARYGEGFTQKVKAALIGMDDPDLLASFPRRAFVATSNEAYEPIVQTGRELGLLD</sequence>
<organism evidence="4 5">
    <name type="scientific">Paracoccus fistulariae</name>
    <dbReference type="NCBI Taxonomy" id="658446"/>
    <lineage>
        <taxon>Bacteria</taxon>
        <taxon>Pseudomonadati</taxon>
        <taxon>Pseudomonadota</taxon>
        <taxon>Alphaproteobacteria</taxon>
        <taxon>Rhodobacterales</taxon>
        <taxon>Paracoccaceae</taxon>
        <taxon>Paracoccus</taxon>
    </lineage>
</organism>
<protein>
    <submittedName>
        <fullName evidence="4">Selenate ABC transporter substrate-binding protein</fullName>
    </submittedName>
</protein>
<accession>A0ABY7SSL8</accession>
<dbReference type="InterPro" id="IPR005770">
    <property type="entry name" value="PhnD"/>
</dbReference>
<evidence type="ECO:0000256" key="2">
    <source>
        <dbReference type="ARBA" id="ARBA00022729"/>
    </source>
</evidence>
<keyword evidence="5" id="KW-1185">Reference proteome</keyword>
<evidence type="ECO:0000256" key="1">
    <source>
        <dbReference type="ARBA" id="ARBA00007162"/>
    </source>
</evidence>
<keyword evidence="2 3" id="KW-0732">Signal</keyword>
<dbReference type="NCBIfam" id="TIGR01098">
    <property type="entry name" value="3A0109s03R"/>
    <property type="match status" value="1"/>
</dbReference>
<name>A0ABY7SSL8_9RHOB</name>
<gene>
    <name evidence="4" type="ORF">JHX87_17300</name>
</gene>
<dbReference type="NCBIfam" id="TIGR04553">
    <property type="entry name" value="ABC_peri_selen"/>
    <property type="match status" value="1"/>
</dbReference>
<dbReference type="EMBL" id="CP067136">
    <property type="protein sequence ID" value="WCR09126.1"/>
    <property type="molecule type" value="Genomic_DNA"/>
</dbReference>
<dbReference type="Gene3D" id="3.40.190.10">
    <property type="entry name" value="Periplasmic binding protein-like II"/>
    <property type="match status" value="2"/>
</dbReference>
<dbReference type="PANTHER" id="PTHR35841:SF1">
    <property type="entry name" value="PHOSPHONATES-BINDING PERIPLASMIC PROTEIN"/>
    <property type="match status" value="1"/>
</dbReference>
<dbReference type="SUPFAM" id="SSF53850">
    <property type="entry name" value="Periplasmic binding protein-like II"/>
    <property type="match status" value="1"/>
</dbReference>